<dbReference type="Pfam" id="PF00441">
    <property type="entry name" value="Acyl-CoA_dh_1"/>
    <property type="match status" value="1"/>
</dbReference>
<dbReference type="EMBL" id="RKQG01000001">
    <property type="protein sequence ID" value="RPE33060.1"/>
    <property type="molecule type" value="Genomic_DNA"/>
</dbReference>
<comment type="cofactor">
    <cofactor evidence="5">
        <name>FAD</name>
        <dbReference type="ChEBI" id="CHEBI:57692"/>
    </cofactor>
</comment>
<dbReference type="InterPro" id="IPR009100">
    <property type="entry name" value="AcylCoA_DH/oxidase_NM_dom_sf"/>
</dbReference>
<comment type="similarity">
    <text evidence="1 5">Belongs to the acyl-CoA dehydrogenase family.</text>
</comment>
<keyword evidence="10" id="KW-1185">Reference proteome</keyword>
<keyword evidence="2 5" id="KW-0285">Flavoprotein</keyword>
<evidence type="ECO:0000313" key="9">
    <source>
        <dbReference type="EMBL" id="RPE33060.1"/>
    </source>
</evidence>
<feature type="compositionally biased region" description="Low complexity" evidence="6">
    <location>
        <begin position="8"/>
        <end position="25"/>
    </location>
</feature>
<protein>
    <submittedName>
        <fullName evidence="9">Acyl-CoA dehydrogenase</fullName>
    </submittedName>
</protein>
<feature type="domain" description="Acyl-CoA oxidase/dehydrogenase middle" evidence="8">
    <location>
        <begin position="138"/>
        <end position="229"/>
    </location>
</feature>
<dbReference type="GO" id="GO:0033539">
    <property type="term" value="P:fatty acid beta-oxidation using acyl-CoA dehydrogenase"/>
    <property type="evidence" value="ECO:0007669"/>
    <property type="project" value="TreeGrafter"/>
</dbReference>
<gene>
    <name evidence="9" type="ORF">EDD38_1339</name>
</gene>
<dbReference type="InterPro" id="IPR046373">
    <property type="entry name" value="Acyl-CoA_Oxase/DH_mid-dom_sf"/>
</dbReference>
<dbReference type="AlphaFoldDB" id="A0A3N4S276"/>
<dbReference type="PANTHER" id="PTHR48083:SF6">
    <property type="entry name" value="ACYL-COA DEHYDROGENASE 6"/>
    <property type="match status" value="1"/>
</dbReference>
<dbReference type="GO" id="GO:0050660">
    <property type="term" value="F:flavin adenine dinucleotide binding"/>
    <property type="evidence" value="ECO:0007669"/>
    <property type="project" value="TreeGrafter"/>
</dbReference>
<evidence type="ECO:0000313" key="10">
    <source>
        <dbReference type="Proteomes" id="UP000266906"/>
    </source>
</evidence>
<dbReference type="SUPFAM" id="SSF56645">
    <property type="entry name" value="Acyl-CoA dehydrogenase NM domain-like"/>
    <property type="match status" value="1"/>
</dbReference>
<dbReference type="InterPro" id="IPR009075">
    <property type="entry name" value="AcylCo_DH/oxidase_C"/>
</dbReference>
<sequence>MNDRTITDPRTAPRGPGTGPDGAADPAFRARLDGFLTEHRALLDDPRWEDGTPPVPALLAAAGAAGLFRDAWAAGPADRPRALWRAVDLHAALARVGGGAPGAAVLTHLDVATRLLGALPGADRALVDGALAGRTTGALAATEPEHGSDLARLTTRVHRDGDRLAVTGGKWFISNAPFADHLLVLADDQDAATGRPGPALLLVPAGAPGVATTPLDALGHRGLTGQVRLDAAPVSAVLVPGGHGLLVLMRHWLHERVMLAVRMGELADAVLRHAVAAARQRHTFGVPLLGNQHVRFTLARLTAETEEVRAAARQGVRLLAEGSCPAAYAAACKHRAAAVLREVADEALQLAGGDGYRTGHPANRALRDALGLALAGGTDELMLQQIDRG</sequence>
<dbReference type="Gene3D" id="1.20.140.10">
    <property type="entry name" value="Butyryl-CoA Dehydrogenase, subunit A, domain 3"/>
    <property type="match status" value="1"/>
</dbReference>
<evidence type="ECO:0000259" key="8">
    <source>
        <dbReference type="Pfam" id="PF02770"/>
    </source>
</evidence>
<evidence type="ECO:0000259" key="7">
    <source>
        <dbReference type="Pfam" id="PF00441"/>
    </source>
</evidence>
<dbReference type="PANTHER" id="PTHR48083">
    <property type="entry name" value="MEDIUM-CHAIN SPECIFIC ACYL-COA DEHYDROGENASE, MITOCHONDRIAL-RELATED"/>
    <property type="match status" value="1"/>
</dbReference>
<evidence type="ECO:0000256" key="3">
    <source>
        <dbReference type="ARBA" id="ARBA00022827"/>
    </source>
</evidence>
<dbReference type="InterPro" id="IPR050741">
    <property type="entry name" value="Acyl-CoA_dehydrogenase"/>
</dbReference>
<dbReference type="InterPro" id="IPR036250">
    <property type="entry name" value="AcylCo_DH-like_C"/>
</dbReference>
<evidence type="ECO:0000256" key="1">
    <source>
        <dbReference type="ARBA" id="ARBA00009347"/>
    </source>
</evidence>
<accession>A0A3N4S276</accession>
<evidence type="ECO:0000256" key="6">
    <source>
        <dbReference type="SAM" id="MobiDB-lite"/>
    </source>
</evidence>
<dbReference type="Proteomes" id="UP000266906">
    <property type="component" value="Unassembled WGS sequence"/>
</dbReference>
<proteinExistence type="inferred from homology"/>
<dbReference type="GO" id="GO:0003995">
    <property type="term" value="F:acyl-CoA dehydrogenase activity"/>
    <property type="evidence" value="ECO:0007669"/>
    <property type="project" value="TreeGrafter"/>
</dbReference>
<dbReference type="CDD" id="cd00567">
    <property type="entry name" value="ACAD"/>
    <property type="match status" value="1"/>
</dbReference>
<feature type="region of interest" description="Disordered" evidence="6">
    <location>
        <begin position="1"/>
        <end position="25"/>
    </location>
</feature>
<organism evidence="9 10">
    <name type="scientific">Kitasatospora cineracea</name>
    <dbReference type="NCBI Taxonomy" id="88074"/>
    <lineage>
        <taxon>Bacteria</taxon>
        <taxon>Bacillati</taxon>
        <taxon>Actinomycetota</taxon>
        <taxon>Actinomycetes</taxon>
        <taxon>Kitasatosporales</taxon>
        <taxon>Streptomycetaceae</taxon>
        <taxon>Kitasatospora</taxon>
    </lineage>
</organism>
<feature type="domain" description="Acyl-CoA dehydrogenase/oxidase C-terminal" evidence="7">
    <location>
        <begin position="242"/>
        <end position="388"/>
    </location>
</feature>
<dbReference type="Gene3D" id="2.40.110.10">
    <property type="entry name" value="Butyryl-CoA Dehydrogenase, subunit A, domain 2"/>
    <property type="match status" value="1"/>
</dbReference>
<comment type="caution">
    <text evidence="9">The sequence shown here is derived from an EMBL/GenBank/DDBJ whole genome shotgun (WGS) entry which is preliminary data.</text>
</comment>
<dbReference type="RefSeq" id="WP_162871539.1">
    <property type="nucleotide sequence ID" value="NZ_RKQG01000001.1"/>
</dbReference>
<keyword evidence="3 5" id="KW-0274">FAD</keyword>
<dbReference type="GO" id="GO:0005737">
    <property type="term" value="C:cytoplasm"/>
    <property type="evidence" value="ECO:0007669"/>
    <property type="project" value="TreeGrafter"/>
</dbReference>
<reference evidence="9 10" key="1">
    <citation type="submission" date="2018-11" db="EMBL/GenBank/DDBJ databases">
        <title>Sequencing the genomes of 1000 actinobacteria strains.</title>
        <authorList>
            <person name="Klenk H.-P."/>
        </authorList>
    </citation>
    <scope>NUCLEOTIDE SEQUENCE [LARGE SCALE GENOMIC DNA]</scope>
    <source>
        <strain evidence="9 10">DSM 44781</strain>
    </source>
</reference>
<evidence type="ECO:0000256" key="5">
    <source>
        <dbReference type="RuleBase" id="RU362125"/>
    </source>
</evidence>
<dbReference type="SUPFAM" id="SSF47203">
    <property type="entry name" value="Acyl-CoA dehydrogenase C-terminal domain-like"/>
    <property type="match status" value="1"/>
</dbReference>
<evidence type="ECO:0000256" key="4">
    <source>
        <dbReference type="ARBA" id="ARBA00023002"/>
    </source>
</evidence>
<evidence type="ECO:0000256" key="2">
    <source>
        <dbReference type="ARBA" id="ARBA00022630"/>
    </source>
</evidence>
<dbReference type="InterPro" id="IPR006091">
    <property type="entry name" value="Acyl-CoA_Oxase/DH_mid-dom"/>
</dbReference>
<name>A0A3N4S276_9ACTN</name>
<keyword evidence="4 5" id="KW-0560">Oxidoreductase</keyword>
<dbReference type="Pfam" id="PF02770">
    <property type="entry name" value="Acyl-CoA_dh_M"/>
    <property type="match status" value="1"/>
</dbReference>